<proteinExistence type="predicted"/>
<accession>A0A0N4T0F6</accession>
<reference evidence="3" key="1">
    <citation type="submission" date="2017-02" db="UniProtKB">
        <authorList>
            <consortium name="WormBaseParasite"/>
        </authorList>
    </citation>
    <scope>IDENTIFICATION</scope>
</reference>
<dbReference type="Proteomes" id="UP000278627">
    <property type="component" value="Unassembled WGS sequence"/>
</dbReference>
<gene>
    <name evidence="1" type="ORF">BPAG_LOCUS1580</name>
</gene>
<dbReference type="EMBL" id="UZAD01000135">
    <property type="protein sequence ID" value="VDN82766.1"/>
    <property type="molecule type" value="Genomic_DNA"/>
</dbReference>
<name>A0A0N4T0F6_BRUPA</name>
<dbReference type="AlphaFoldDB" id="A0A0N4T0F6"/>
<reference evidence="1 2" key="2">
    <citation type="submission" date="2018-11" db="EMBL/GenBank/DDBJ databases">
        <authorList>
            <consortium name="Pathogen Informatics"/>
        </authorList>
    </citation>
    <scope>NUCLEOTIDE SEQUENCE [LARGE SCALE GENOMIC DNA]</scope>
</reference>
<sequence length="79" mass="8849">MQQHPLESMRKRIGWAWQFTVSGGATMVGEDERYFDVSNLNSDKIDDQATIQTNLDVKISEMKPITESVKVCGGETADI</sequence>
<keyword evidence="2" id="KW-1185">Reference proteome</keyword>
<organism evidence="3">
    <name type="scientific">Brugia pahangi</name>
    <name type="common">Filarial nematode worm</name>
    <dbReference type="NCBI Taxonomy" id="6280"/>
    <lineage>
        <taxon>Eukaryota</taxon>
        <taxon>Metazoa</taxon>
        <taxon>Ecdysozoa</taxon>
        <taxon>Nematoda</taxon>
        <taxon>Chromadorea</taxon>
        <taxon>Rhabditida</taxon>
        <taxon>Spirurina</taxon>
        <taxon>Spiruromorpha</taxon>
        <taxon>Filarioidea</taxon>
        <taxon>Onchocercidae</taxon>
        <taxon>Brugia</taxon>
    </lineage>
</organism>
<evidence type="ECO:0000313" key="2">
    <source>
        <dbReference type="Proteomes" id="UP000278627"/>
    </source>
</evidence>
<protein>
    <submittedName>
        <fullName evidence="3">Beta-galactosidase</fullName>
    </submittedName>
</protein>
<evidence type="ECO:0000313" key="3">
    <source>
        <dbReference type="WBParaSite" id="BPAG_0000159901-mRNA-1"/>
    </source>
</evidence>
<dbReference type="WBParaSite" id="BPAG_0000159901-mRNA-1">
    <property type="protein sequence ID" value="BPAG_0000159901-mRNA-1"/>
    <property type="gene ID" value="BPAG_0000159901"/>
</dbReference>
<evidence type="ECO:0000313" key="1">
    <source>
        <dbReference type="EMBL" id="VDN82766.1"/>
    </source>
</evidence>